<sequence>MRRFLVALSAASLLPLAACGGGGSPGAAESEAPPLSEVSPMAPPPSSTRTPGPELKAACPLLPPGRLVSVLGARDPKPHEDPGGPLARTCRYVSTSGGMFLIVGTEPANGTADEMASRVIRRYSGSLVKVSGVGDAAYYQNGPGGQTMVVTRAEGPQMRTITFSCRFPGDPKDKLVVLLRGVLERI</sequence>
<feature type="region of interest" description="Disordered" evidence="1">
    <location>
        <begin position="21"/>
        <end position="54"/>
    </location>
</feature>
<dbReference type="RefSeq" id="WP_378286297.1">
    <property type="nucleotide sequence ID" value="NZ_JBHSON010000055.1"/>
</dbReference>
<feature type="compositionally biased region" description="Low complexity" evidence="1">
    <location>
        <begin position="26"/>
        <end position="40"/>
    </location>
</feature>
<name>A0ABW1A6D1_9ACTN</name>
<organism evidence="3 4">
    <name type="scientific">Actinomadura rugatobispora</name>
    <dbReference type="NCBI Taxonomy" id="1994"/>
    <lineage>
        <taxon>Bacteria</taxon>
        <taxon>Bacillati</taxon>
        <taxon>Actinomycetota</taxon>
        <taxon>Actinomycetes</taxon>
        <taxon>Streptosporangiales</taxon>
        <taxon>Thermomonosporaceae</taxon>
        <taxon>Actinomadura</taxon>
    </lineage>
</organism>
<accession>A0ABW1A6D1</accession>
<evidence type="ECO:0000313" key="4">
    <source>
        <dbReference type="Proteomes" id="UP001596074"/>
    </source>
</evidence>
<gene>
    <name evidence="3" type="ORF">ACFPZN_33400</name>
</gene>
<keyword evidence="2" id="KW-0732">Signal</keyword>
<proteinExistence type="predicted"/>
<reference evidence="4" key="1">
    <citation type="journal article" date="2019" name="Int. J. Syst. Evol. Microbiol.">
        <title>The Global Catalogue of Microorganisms (GCM) 10K type strain sequencing project: providing services to taxonomists for standard genome sequencing and annotation.</title>
        <authorList>
            <consortium name="The Broad Institute Genomics Platform"/>
            <consortium name="The Broad Institute Genome Sequencing Center for Infectious Disease"/>
            <person name="Wu L."/>
            <person name="Ma J."/>
        </authorList>
    </citation>
    <scope>NUCLEOTIDE SEQUENCE [LARGE SCALE GENOMIC DNA]</scope>
    <source>
        <strain evidence="4">KCTC 42087</strain>
    </source>
</reference>
<feature type="signal peptide" evidence="2">
    <location>
        <begin position="1"/>
        <end position="20"/>
    </location>
</feature>
<evidence type="ECO:0000313" key="3">
    <source>
        <dbReference type="EMBL" id="MFC5750547.1"/>
    </source>
</evidence>
<evidence type="ECO:0008006" key="5">
    <source>
        <dbReference type="Google" id="ProtNLM"/>
    </source>
</evidence>
<feature type="chain" id="PRO_5045103041" description="DUF3558 domain-containing protein" evidence="2">
    <location>
        <begin position="21"/>
        <end position="186"/>
    </location>
</feature>
<dbReference type="EMBL" id="JBHSON010000055">
    <property type="protein sequence ID" value="MFC5750547.1"/>
    <property type="molecule type" value="Genomic_DNA"/>
</dbReference>
<keyword evidence="4" id="KW-1185">Reference proteome</keyword>
<evidence type="ECO:0000256" key="2">
    <source>
        <dbReference type="SAM" id="SignalP"/>
    </source>
</evidence>
<protein>
    <recommendedName>
        <fullName evidence="5">DUF3558 domain-containing protein</fullName>
    </recommendedName>
</protein>
<comment type="caution">
    <text evidence="3">The sequence shown here is derived from an EMBL/GenBank/DDBJ whole genome shotgun (WGS) entry which is preliminary data.</text>
</comment>
<dbReference type="Proteomes" id="UP001596074">
    <property type="component" value="Unassembled WGS sequence"/>
</dbReference>
<evidence type="ECO:0000256" key="1">
    <source>
        <dbReference type="SAM" id="MobiDB-lite"/>
    </source>
</evidence>